<dbReference type="PANTHER" id="PTHR35010:SF4">
    <property type="entry name" value="BLL5781 PROTEIN"/>
    <property type="match status" value="1"/>
</dbReference>
<protein>
    <recommendedName>
        <fullName evidence="2">HTH cro/C1-type domain-containing protein</fullName>
    </recommendedName>
</protein>
<dbReference type="AlphaFoldDB" id="A0A6J4V7F7"/>
<dbReference type="InterPro" id="IPR010982">
    <property type="entry name" value="Lambda_DNA-bd_dom_sf"/>
</dbReference>
<organism evidence="3">
    <name type="scientific">uncultured Thermomicrobiales bacterium</name>
    <dbReference type="NCBI Taxonomy" id="1645740"/>
    <lineage>
        <taxon>Bacteria</taxon>
        <taxon>Pseudomonadati</taxon>
        <taxon>Thermomicrobiota</taxon>
        <taxon>Thermomicrobia</taxon>
        <taxon>Thermomicrobiales</taxon>
        <taxon>environmental samples</taxon>
    </lineage>
</organism>
<evidence type="ECO:0000259" key="2">
    <source>
        <dbReference type="PROSITE" id="PS50943"/>
    </source>
</evidence>
<dbReference type="Pfam" id="PF13560">
    <property type="entry name" value="HTH_31"/>
    <property type="match status" value="1"/>
</dbReference>
<dbReference type="EMBL" id="CADCWF010000252">
    <property type="protein sequence ID" value="CAA9571132.1"/>
    <property type="molecule type" value="Genomic_DNA"/>
</dbReference>
<reference evidence="3" key="1">
    <citation type="submission" date="2020-02" db="EMBL/GenBank/DDBJ databases">
        <authorList>
            <person name="Meier V. D."/>
        </authorList>
    </citation>
    <scope>NUCLEOTIDE SEQUENCE</scope>
    <source>
        <strain evidence="3">AVDCRST_MAG59</strain>
    </source>
</reference>
<accession>A0A6J4V7F7</accession>
<dbReference type="SUPFAM" id="SSF47413">
    <property type="entry name" value="lambda repressor-like DNA-binding domains"/>
    <property type="match status" value="1"/>
</dbReference>
<gene>
    <name evidence="3" type="ORF">AVDCRST_MAG59-3477</name>
</gene>
<feature type="domain" description="HTH cro/C1-type" evidence="2">
    <location>
        <begin position="21"/>
        <end position="76"/>
    </location>
</feature>
<evidence type="ECO:0000256" key="1">
    <source>
        <dbReference type="SAM" id="MobiDB-lite"/>
    </source>
</evidence>
<name>A0A6J4V7F7_9BACT</name>
<dbReference type="Gene3D" id="1.10.260.40">
    <property type="entry name" value="lambda repressor-like DNA-binding domains"/>
    <property type="match status" value="1"/>
</dbReference>
<dbReference type="InterPro" id="IPR001387">
    <property type="entry name" value="Cro/C1-type_HTH"/>
</dbReference>
<proteinExistence type="predicted"/>
<sequence length="143" mass="15392">MAERRTATAGRAPGPVFAEELRRLREARGLNRKALAGSAGIDPSTMTRLEKGERGPSREVVDRLADALGVTPTEEHALLRAAGFLTDEAAELLDQPEVARLAALLARDDISPGHRAVLLRHVRLALDLATILGYEVREPLGDG</sequence>
<feature type="region of interest" description="Disordered" evidence="1">
    <location>
        <begin position="35"/>
        <end position="58"/>
    </location>
</feature>
<evidence type="ECO:0000313" key="3">
    <source>
        <dbReference type="EMBL" id="CAA9571132.1"/>
    </source>
</evidence>
<feature type="compositionally biased region" description="Basic and acidic residues" evidence="1">
    <location>
        <begin position="48"/>
        <end position="58"/>
    </location>
</feature>
<dbReference type="GO" id="GO:0003677">
    <property type="term" value="F:DNA binding"/>
    <property type="evidence" value="ECO:0007669"/>
    <property type="project" value="InterPro"/>
</dbReference>
<dbReference type="SMART" id="SM00530">
    <property type="entry name" value="HTH_XRE"/>
    <property type="match status" value="1"/>
</dbReference>
<dbReference type="CDD" id="cd00093">
    <property type="entry name" value="HTH_XRE"/>
    <property type="match status" value="1"/>
</dbReference>
<dbReference type="PANTHER" id="PTHR35010">
    <property type="entry name" value="BLL4672 PROTEIN-RELATED"/>
    <property type="match status" value="1"/>
</dbReference>
<dbReference type="PROSITE" id="PS50943">
    <property type="entry name" value="HTH_CROC1"/>
    <property type="match status" value="1"/>
</dbReference>